<dbReference type="GeneID" id="17037017"/>
<dbReference type="RefSeq" id="XP_005643631.1">
    <property type="nucleotide sequence ID" value="XM_005643574.1"/>
</dbReference>
<keyword evidence="1" id="KW-1133">Transmembrane helix</keyword>
<feature type="transmembrane region" description="Helical" evidence="1">
    <location>
        <begin position="104"/>
        <end position="124"/>
    </location>
</feature>
<keyword evidence="1" id="KW-0812">Transmembrane</keyword>
<dbReference type="KEGG" id="csl:COCSUDRAFT_34352"/>
<comment type="caution">
    <text evidence="2">The sequence shown here is derived from an EMBL/GenBank/DDBJ whole genome shotgun (WGS) entry which is preliminary data.</text>
</comment>
<proteinExistence type="predicted"/>
<accession>I0YL18</accession>
<sequence length="183" mass="19624">MSYGDRQTSAALRGWVGLVSFLQLGVALAVILITYFKLSHISNFSVDASARTYNVTGTCLLNADTSKADMCIYAYTISGVSIIATLIVALFLCCTCDLCGCGAVLEFLFAGAGTAWWAIGAVVIMKRSFEADNANVAQHDWRMAEWIICWVGCGLFLLLALLSFARMIAGLCACCGGGNKRYP</sequence>
<evidence type="ECO:0000256" key="1">
    <source>
        <dbReference type="SAM" id="Phobius"/>
    </source>
</evidence>
<protein>
    <recommendedName>
        <fullName evidence="4">MARVEL domain-containing protein</fullName>
    </recommendedName>
</protein>
<name>I0YL18_COCSC</name>
<dbReference type="AlphaFoldDB" id="I0YL18"/>
<feature type="transmembrane region" description="Helical" evidence="1">
    <location>
        <begin position="12"/>
        <end position="36"/>
    </location>
</feature>
<keyword evidence="1" id="KW-0472">Membrane</keyword>
<dbReference type="OrthoDB" id="539485at2759"/>
<gene>
    <name evidence="2" type="ORF">COCSUDRAFT_34352</name>
</gene>
<feature type="transmembrane region" description="Helical" evidence="1">
    <location>
        <begin position="144"/>
        <end position="162"/>
    </location>
</feature>
<dbReference type="EMBL" id="AGSI01000020">
    <property type="protein sequence ID" value="EIE19087.1"/>
    <property type="molecule type" value="Genomic_DNA"/>
</dbReference>
<evidence type="ECO:0008006" key="4">
    <source>
        <dbReference type="Google" id="ProtNLM"/>
    </source>
</evidence>
<feature type="transmembrane region" description="Helical" evidence="1">
    <location>
        <begin position="72"/>
        <end position="92"/>
    </location>
</feature>
<organism evidence="2 3">
    <name type="scientific">Coccomyxa subellipsoidea (strain C-169)</name>
    <name type="common">Green microalga</name>
    <dbReference type="NCBI Taxonomy" id="574566"/>
    <lineage>
        <taxon>Eukaryota</taxon>
        <taxon>Viridiplantae</taxon>
        <taxon>Chlorophyta</taxon>
        <taxon>core chlorophytes</taxon>
        <taxon>Trebouxiophyceae</taxon>
        <taxon>Trebouxiophyceae incertae sedis</taxon>
        <taxon>Coccomyxaceae</taxon>
        <taxon>Coccomyxa</taxon>
        <taxon>Coccomyxa subellipsoidea</taxon>
    </lineage>
</organism>
<reference evidence="2 3" key="1">
    <citation type="journal article" date="2012" name="Genome Biol.">
        <title>The genome of the polar eukaryotic microalga coccomyxa subellipsoidea reveals traits of cold adaptation.</title>
        <authorList>
            <person name="Blanc G."/>
            <person name="Agarkova I."/>
            <person name="Grimwood J."/>
            <person name="Kuo A."/>
            <person name="Brueggeman A."/>
            <person name="Dunigan D."/>
            <person name="Gurnon J."/>
            <person name="Ladunga I."/>
            <person name="Lindquist E."/>
            <person name="Lucas S."/>
            <person name="Pangilinan J."/>
            <person name="Proschold T."/>
            <person name="Salamov A."/>
            <person name="Schmutz J."/>
            <person name="Weeks D."/>
            <person name="Yamada T."/>
            <person name="Claverie J.M."/>
            <person name="Grigoriev I."/>
            <person name="Van Etten J."/>
            <person name="Lomsadze A."/>
            <person name="Borodovsky M."/>
        </authorList>
    </citation>
    <scope>NUCLEOTIDE SEQUENCE [LARGE SCALE GENOMIC DNA]</scope>
    <source>
        <strain evidence="2 3">C-169</strain>
    </source>
</reference>
<evidence type="ECO:0000313" key="2">
    <source>
        <dbReference type="EMBL" id="EIE19087.1"/>
    </source>
</evidence>
<evidence type="ECO:0000313" key="3">
    <source>
        <dbReference type="Proteomes" id="UP000007264"/>
    </source>
</evidence>
<keyword evidence="3" id="KW-1185">Reference proteome</keyword>
<dbReference type="Proteomes" id="UP000007264">
    <property type="component" value="Unassembled WGS sequence"/>
</dbReference>